<gene>
    <name evidence="7" type="ORF">ACFQWG_00400</name>
</gene>
<dbReference type="EMBL" id="JBHTEF010000001">
    <property type="protein sequence ID" value="MFC7579695.1"/>
    <property type="molecule type" value="Genomic_DNA"/>
</dbReference>
<dbReference type="RefSeq" id="WP_380971127.1">
    <property type="nucleotide sequence ID" value="NZ_JBHTEF010000001.1"/>
</dbReference>
<dbReference type="InterPro" id="IPR036388">
    <property type="entry name" value="WH-like_DNA-bd_sf"/>
</dbReference>
<reference evidence="8" key="1">
    <citation type="journal article" date="2019" name="Int. J. Syst. Evol. Microbiol.">
        <title>The Global Catalogue of Microorganisms (GCM) 10K type strain sequencing project: providing services to taxonomists for standard genome sequencing and annotation.</title>
        <authorList>
            <consortium name="The Broad Institute Genomics Platform"/>
            <consortium name="The Broad Institute Genome Sequencing Center for Infectious Disease"/>
            <person name="Wu L."/>
            <person name="Ma J."/>
        </authorList>
    </citation>
    <scope>NUCLEOTIDE SEQUENCE [LARGE SCALE GENOMIC DNA]</scope>
    <source>
        <strain evidence="8">CCUG 56698</strain>
    </source>
</reference>
<evidence type="ECO:0000256" key="4">
    <source>
        <dbReference type="ARBA" id="ARBA00023163"/>
    </source>
</evidence>
<dbReference type="SMART" id="SM01134">
    <property type="entry name" value="DeoRC"/>
    <property type="match status" value="1"/>
</dbReference>
<evidence type="ECO:0000256" key="2">
    <source>
        <dbReference type="ARBA" id="ARBA00022491"/>
    </source>
</evidence>
<proteinExistence type="predicted"/>
<evidence type="ECO:0000313" key="8">
    <source>
        <dbReference type="Proteomes" id="UP001596527"/>
    </source>
</evidence>
<keyword evidence="8" id="KW-1185">Reference proteome</keyword>
<evidence type="ECO:0000256" key="3">
    <source>
        <dbReference type="ARBA" id="ARBA00023015"/>
    </source>
</evidence>
<keyword evidence="4" id="KW-0804">Transcription</keyword>
<dbReference type="SUPFAM" id="SSF100950">
    <property type="entry name" value="NagB/RpiA/CoA transferase-like"/>
    <property type="match status" value="1"/>
</dbReference>
<organism evidence="7 8">
    <name type="scientific">Schaalia naturae</name>
    <dbReference type="NCBI Taxonomy" id="635203"/>
    <lineage>
        <taxon>Bacteria</taxon>
        <taxon>Bacillati</taxon>
        <taxon>Actinomycetota</taxon>
        <taxon>Actinomycetes</taxon>
        <taxon>Actinomycetales</taxon>
        <taxon>Actinomycetaceae</taxon>
        <taxon>Schaalia</taxon>
    </lineage>
</organism>
<dbReference type="Pfam" id="PF00455">
    <property type="entry name" value="DeoRC"/>
    <property type="match status" value="1"/>
</dbReference>
<comment type="function">
    <text evidence="5">Repressor of the lactose catabolism operon. Galactose-6-phosphate is the inducer.</text>
</comment>
<evidence type="ECO:0000259" key="6">
    <source>
        <dbReference type="PROSITE" id="PS51000"/>
    </source>
</evidence>
<dbReference type="InterPro" id="IPR036390">
    <property type="entry name" value="WH_DNA-bd_sf"/>
</dbReference>
<keyword evidence="7" id="KW-0238">DNA-binding</keyword>
<comment type="caution">
    <text evidence="7">The sequence shown here is derived from an EMBL/GenBank/DDBJ whole genome shotgun (WGS) entry which is preliminary data.</text>
</comment>
<keyword evidence="3" id="KW-0805">Transcription regulation</keyword>
<evidence type="ECO:0000256" key="5">
    <source>
        <dbReference type="ARBA" id="ARBA00024937"/>
    </source>
</evidence>
<dbReference type="Pfam" id="PF08220">
    <property type="entry name" value="HTH_DeoR"/>
    <property type="match status" value="1"/>
</dbReference>
<protein>
    <recommendedName>
        <fullName evidence="1">Lactose phosphotransferase system repressor</fullName>
    </recommendedName>
</protein>
<sequence>MPTAQTRELTPQMYAEERHRQILQACASDGRVSVSGLAARFDVATETIRRDLDALDRRGLIRRVHGGAIPRLDGDIEPDLRTRLTTNTEAKHRIAAAAADFLPTDPDASVVLDAGSTVVELVPYLAGRGLRVATHGLDIAQALLDADVEPVDILPGRLRGRTHAAVGADTVRALSRLHPDTVFLGCNGMGAAGFTTPDPDEASAKSAMVAQSSRRIVMADASKAGLTQFVTFAELADIDVLVTDTALPASSLQLFEHSGIEVVRA</sequence>
<dbReference type="PANTHER" id="PTHR30363">
    <property type="entry name" value="HTH-TYPE TRANSCRIPTIONAL REGULATOR SRLR-RELATED"/>
    <property type="match status" value="1"/>
</dbReference>
<dbReference type="PROSITE" id="PS51000">
    <property type="entry name" value="HTH_DEOR_2"/>
    <property type="match status" value="1"/>
</dbReference>
<dbReference type="SMART" id="SM00420">
    <property type="entry name" value="HTH_DEOR"/>
    <property type="match status" value="1"/>
</dbReference>
<dbReference type="InterPro" id="IPR001034">
    <property type="entry name" value="DeoR_HTH"/>
</dbReference>
<dbReference type="Gene3D" id="1.10.10.10">
    <property type="entry name" value="Winged helix-like DNA-binding domain superfamily/Winged helix DNA-binding domain"/>
    <property type="match status" value="1"/>
</dbReference>
<dbReference type="InterPro" id="IPR037171">
    <property type="entry name" value="NagB/RpiA_transferase-like"/>
</dbReference>
<dbReference type="Proteomes" id="UP001596527">
    <property type="component" value="Unassembled WGS sequence"/>
</dbReference>
<dbReference type="PANTHER" id="PTHR30363:SF4">
    <property type="entry name" value="GLYCEROL-3-PHOSPHATE REGULON REPRESSOR"/>
    <property type="match status" value="1"/>
</dbReference>
<evidence type="ECO:0000256" key="1">
    <source>
        <dbReference type="ARBA" id="ARBA00021390"/>
    </source>
</evidence>
<dbReference type="InterPro" id="IPR050313">
    <property type="entry name" value="Carb_Metab_HTH_regulators"/>
</dbReference>
<dbReference type="SUPFAM" id="SSF46785">
    <property type="entry name" value="Winged helix' DNA-binding domain"/>
    <property type="match status" value="1"/>
</dbReference>
<dbReference type="GO" id="GO:0003677">
    <property type="term" value="F:DNA binding"/>
    <property type="evidence" value="ECO:0007669"/>
    <property type="project" value="UniProtKB-KW"/>
</dbReference>
<feature type="domain" description="HTH deoR-type" evidence="6">
    <location>
        <begin position="15"/>
        <end position="70"/>
    </location>
</feature>
<dbReference type="Gene3D" id="3.40.50.1360">
    <property type="match status" value="1"/>
</dbReference>
<dbReference type="InterPro" id="IPR014036">
    <property type="entry name" value="DeoR-like_C"/>
</dbReference>
<evidence type="ECO:0000313" key="7">
    <source>
        <dbReference type="EMBL" id="MFC7579695.1"/>
    </source>
</evidence>
<accession>A0ABW2SI78</accession>
<keyword evidence="2" id="KW-0678">Repressor</keyword>
<dbReference type="PRINTS" id="PR00037">
    <property type="entry name" value="HTHLACR"/>
</dbReference>
<name>A0ABW2SI78_9ACTO</name>